<dbReference type="SUPFAM" id="SSF56672">
    <property type="entry name" value="DNA/RNA polymerases"/>
    <property type="match status" value="1"/>
</dbReference>
<protein>
    <recommendedName>
        <fullName evidence="1">Reverse transcriptase domain-containing protein</fullName>
    </recommendedName>
</protein>
<dbReference type="PROSITE" id="PS50878">
    <property type="entry name" value="RT_POL"/>
    <property type="match status" value="1"/>
</dbReference>
<dbReference type="InterPro" id="IPR043502">
    <property type="entry name" value="DNA/RNA_pol_sf"/>
</dbReference>
<dbReference type="PANTHER" id="PTHR47027">
    <property type="entry name" value="REVERSE TRANSCRIPTASE DOMAIN-CONTAINING PROTEIN"/>
    <property type="match status" value="1"/>
</dbReference>
<dbReference type="Pfam" id="PF00078">
    <property type="entry name" value="RVT_1"/>
    <property type="match status" value="1"/>
</dbReference>
<reference evidence="2" key="1">
    <citation type="submission" date="2021-02" db="EMBL/GenBank/DDBJ databases">
        <authorList>
            <person name="Dougan E. K."/>
            <person name="Rhodes N."/>
            <person name="Thang M."/>
            <person name="Chan C."/>
        </authorList>
    </citation>
    <scope>NUCLEOTIDE SEQUENCE</scope>
</reference>
<evidence type="ECO:0000313" key="3">
    <source>
        <dbReference type="Proteomes" id="UP000654075"/>
    </source>
</evidence>
<evidence type="ECO:0000259" key="1">
    <source>
        <dbReference type="PROSITE" id="PS50878"/>
    </source>
</evidence>
<keyword evidence="3" id="KW-1185">Reference proteome</keyword>
<dbReference type="Proteomes" id="UP000654075">
    <property type="component" value="Unassembled WGS sequence"/>
</dbReference>
<dbReference type="OrthoDB" id="425014at2759"/>
<dbReference type="AlphaFoldDB" id="A0A813GTP0"/>
<dbReference type="EMBL" id="CAJNNV010029570">
    <property type="protein sequence ID" value="CAE8629014.1"/>
    <property type="molecule type" value="Genomic_DNA"/>
</dbReference>
<evidence type="ECO:0000313" key="2">
    <source>
        <dbReference type="EMBL" id="CAE8629014.1"/>
    </source>
</evidence>
<accession>A0A813GTP0</accession>
<dbReference type="InterPro" id="IPR000477">
    <property type="entry name" value="RT_dom"/>
</dbReference>
<dbReference type="PANTHER" id="PTHR47027:SF20">
    <property type="entry name" value="REVERSE TRANSCRIPTASE-LIKE PROTEIN WITH RNA-DIRECTED DNA POLYMERASE DOMAIN"/>
    <property type="match status" value="1"/>
</dbReference>
<gene>
    <name evidence="2" type="ORF">PGLA1383_LOCUS45588</name>
</gene>
<sequence>MDRTIAEKDGKLLLLLLDWSKAFDRIRTDSLLVALKRFGLPPLFVQMVGAIYSGRRFTVKDGRWESTHREQASGVSQGCPLSPFLFSILMTVLFHDVDNHPTVCAANAASHHRGFVVTDVLYADDTLLVDSDECRLQACLDCIIALGCEYGLTLNWDKTVLLRIRHEGSVKGPGGLEAKSQDSAIYLGGLLNTSGAATSELTRRMGEAWGSLVKLESVWKHANITSDRKHLLLKSLIFPKLMYGLESVWLFVADRRRLNSFHVKCLRKAYGIKHSYVSHVSNAEVMAVAKAQQLSAQLLETQLRLYGRIAMLDAQSPQRQVALAPDSLRPALSIHKARGRPRIAWAPTIYGHAVAAAGSEQLLREALSTDSWRGIVRKYCHRVGQA</sequence>
<comment type="caution">
    <text evidence="2">The sequence shown here is derived from an EMBL/GenBank/DDBJ whole genome shotgun (WGS) entry which is preliminary data.</text>
</comment>
<feature type="domain" description="Reverse transcriptase" evidence="1">
    <location>
        <begin position="1"/>
        <end position="191"/>
    </location>
</feature>
<organism evidence="2 3">
    <name type="scientific">Polarella glacialis</name>
    <name type="common">Dinoflagellate</name>
    <dbReference type="NCBI Taxonomy" id="89957"/>
    <lineage>
        <taxon>Eukaryota</taxon>
        <taxon>Sar</taxon>
        <taxon>Alveolata</taxon>
        <taxon>Dinophyceae</taxon>
        <taxon>Suessiales</taxon>
        <taxon>Suessiaceae</taxon>
        <taxon>Polarella</taxon>
    </lineage>
</organism>
<name>A0A813GTP0_POLGL</name>
<proteinExistence type="predicted"/>